<dbReference type="Pfam" id="PF25601">
    <property type="entry name" value="AAA_lid_14"/>
    <property type="match status" value="1"/>
</dbReference>
<dbReference type="PANTHER" id="PTHR32071:SF57">
    <property type="entry name" value="C4-DICARBOXYLATE TRANSPORT TRANSCRIPTIONAL REGULATORY PROTEIN DCTD"/>
    <property type="match status" value="1"/>
</dbReference>
<dbReference type="Gene3D" id="3.40.50.300">
    <property type="entry name" value="P-loop containing nucleotide triphosphate hydrolases"/>
    <property type="match status" value="1"/>
</dbReference>
<dbReference type="Gene3D" id="1.10.8.60">
    <property type="match status" value="1"/>
</dbReference>
<reference evidence="8" key="1">
    <citation type="submission" date="2016-11" db="EMBL/GenBank/DDBJ databases">
        <authorList>
            <person name="Varghese N."/>
            <person name="Submissions S."/>
        </authorList>
    </citation>
    <scope>NUCLEOTIDE SEQUENCE [LARGE SCALE GENOMIC DNA]</scope>
    <source>
        <strain evidence="8">DSM 18802</strain>
    </source>
</reference>
<dbReference type="AlphaFoldDB" id="A0A1M7H9H0"/>
<dbReference type="Proteomes" id="UP000184375">
    <property type="component" value="Unassembled WGS sequence"/>
</dbReference>
<keyword evidence="8" id="KW-1185">Reference proteome</keyword>
<dbReference type="FunFam" id="3.40.50.300:FF:000006">
    <property type="entry name" value="DNA-binding transcriptional regulator NtrC"/>
    <property type="match status" value="1"/>
</dbReference>
<evidence type="ECO:0000256" key="2">
    <source>
        <dbReference type="ARBA" id="ARBA00022840"/>
    </source>
</evidence>
<keyword evidence="1" id="KW-0547">Nucleotide-binding</keyword>
<dbReference type="InterPro" id="IPR025944">
    <property type="entry name" value="Sigma_54_int_dom_CS"/>
</dbReference>
<dbReference type="SUPFAM" id="SSF55785">
    <property type="entry name" value="PYP-like sensor domain (PAS domain)"/>
    <property type="match status" value="1"/>
</dbReference>
<dbReference type="Pfam" id="PF02954">
    <property type="entry name" value="HTH_8"/>
    <property type="match status" value="1"/>
</dbReference>
<dbReference type="InterPro" id="IPR025662">
    <property type="entry name" value="Sigma_54_int_dom_ATP-bd_1"/>
</dbReference>
<accession>A0A1M7H9H0</accession>
<gene>
    <name evidence="7" type="ORF">SAMN05660826_00540</name>
</gene>
<dbReference type="PRINTS" id="PR01590">
    <property type="entry name" value="HTHFIS"/>
</dbReference>
<dbReference type="InterPro" id="IPR002197">
    <property type="entry name" value="HTH_Fis"/>
</dbReference>
<dbReference type="InterPro" id="IPR035965">
    <property type="entry name" value="PAS-like_dom_sf"/>
</dbReference>
<dbReference type="GO" id="GO:0006355">
    <property type="term" value="P:regulation of DNA-templated transcription"/>
    <property type="evidence" value="ECO:0007669"/>
    <property type="project" value="InterPro"/>
</dbReference>
<dbReference type="EMBL" id="FRCR01000003">
    <property type="protein sequence ID" value="SHM25048.1"/>
    <property type="molecule type" value="Genomic_DNA"/>
</dbReference>
<protein>
    <submittedName>
        <fullName evidence="7">Transcriptional regulator containing PAS, AAA-type ATPase, and DNA-binding Fis domains</fullName>
    </submittedName>
</protein>
<evidence type="ECO:0000256" key="5">
    <source>
        <dbReference type="ARBA" id="ARBA00023163"/>
    </source>
</evidence>
<dbReference type="InterPro" id="IPR058031">
    <property type="entry name" value="AAA_lid_NorR"/>
</dbReference>
<dbReference type="STRING" id="447595.SAMN05660826_00540"/>
<dbReference type="RefSeq" id="WP_073254298.1">
    <property type="nucleotide sequence ID" value="NZ_FRCR01000003.1"/>
</dbReference>
<dbReference type="SUPFAM" id="SSF46689">
    <property type="entry name" value="Homeodomain-like"/>
    <property type="match status" value="1"/>
</dbReference>
<organism evidence="7 8">
    <name type="scientific">Caldanaerovirga acetigignens</name>
    <dbReference type="NCBI Taxonomy" id="447595"/>
    <lineage>
        <taxon>Bacteria</taxon>
        <taxon>Bacillati</taxon>
        <taxon>Bacillota</taxon>
        <taxon>Clostridia</taxon>
        <taxon>Thermosediminibacterales</taxon>
        <taxon>Thermosediminibacteraceae</taxon>
        <taxon>Caldanaerovirga</taxon>
    </lineage>
</organism>
<dbReference type="OrthoDB" id="9803970at2"/>
<evidence type="ECO:0000313" key="8">
    <source>
        <dbReference type="Proteomes" id="UP000184375"/>
    </source>
</evidence>
<dbReference type="PROSITE" id="PS00688">
    <property type="entry name" value="SIGMA54_INTERACT_3"/>
    <property type="match status" value="1"/>
</dbReference>
<dbReference type="GO" id="GO:0043565">
    <property type="term" value="F:sequence-specific DNA binding"/>
    <property type="evidence" value="ECO:0007669"/>
    <property type="project" value="InterPro"/>
</dbReference>
<sequence>MEGRGFLHLRDELNLLEKYLEIERTKTYILESILMDSPEGIIVIDAEGYVAFINRAYILLSCNRMKDAIVGKRIDEVFKDSRLISVIKTGKGEIVEDSNIIKVIEPILKEGRIVGAIERLIDKKRICDFKSNPLNENKGLVLSESLNYEKGLIDPLDKIIGCSNVIKELKSKIAKIANTDSTVLITGESGTGKEVVANVIHELSPRKGNNLVKINCAAIPANILESELFGYEDGAFTGARKGGKAGKFELADKGTIFLDEIGEMCVEMQAKLLRVLQEREIERIGGSSPKKVDVRIIAATNQDLEQKVSKGEFREDLYYRLNVVRIHLPPLRERVEDIPLICNHLLKKYSKKFGKKVDGIEEKAMEYLKNYSWPGNVRELENVIERAFNFIEEGTIKLEHLPEYILKGMLLNCIKVKSKDYNHTTLSEIEKQSLINALKVCNGNKSRAARMLGISRAGLYQKLRKYGIEML</sequence>
<dbReference type="PROSITE" id="PS00675">
    <property type="entry name" value="SIGMA54_INTERACT_1"/>
    <property type="match status" value="1"/>
</dbReference>
<keyword evidence="5" id="KW-0804">Transcription</keyword>
<evidence type="ECO:0000313" key="7">
    <source>
        <dbReference type="EMBL" id="SHM25048.1"/>
    </source>
</evidence>
<keyword evidence="3" id="KW-0805">Transcription regulation</keyword>
<dbReference type="InterPro" id="IPR003593">
    <property type="entry name" value="AAA+_ATPase"/>
</dbReference>
<dbReference type="PROSITE" id="PS50045">
    <property type="entry name" value="SIGMA54_INTERACT_4"/>
    <property type="match status" value="1"/>
</dbReference>
<dbReference type="Gene3D" id="1.10.10.60">
    <property type="entry name" value="Homeodomain-like"/>
    <property type="match status" value="1"/>
</dbReference>
<dbReference type="InterPro" id="IPR002078">
    <property type="entry name" value="Sigma_54_int"/>
</dbReference>
<dbReference type="SUPFAM" id="SSF52540">
    <property type="entry name" value="P-loop containing nucleoside triphosphate hydrolases"/>
    <property type="match status" value="1"/>
</dbReference>
<dbReference type="InterPro" id="IPR027417">
    <property type="entry name" value="P-loop_NTPase"/>
</dbReference>
<proteinExistence type="predicted"/>
<dbReference type="InterPro" id="IPR025943">
    <property type="entry name" value="Sigma_54_int_dom_ATP-bd_2"/>
</dbReference>
<name>A0A1M7H9H0_9FIRM</name>
<keyword evidence="4 7" id="KW-0238">DNA-binding</keyword>
<evidence type="ECO:0000259" key="6">
    <source>
        <dbReference type="PROSITE" id="PS50045"/>
    </source>
</evidence>
<evidence type="ECO:0000256" key="3">
    <source>
        <dbReference type="ARBA" id="ARBA00023015"/>
    </source>
</evidence>
<dbReference type="Gene3D" id="3.30.450.20">
    <property type="entry name" value="PAS domain"/>
    <property type="match status" value="1"/>
</dbReference>
<dbReference type="Pfam" id="PF00158">
    <property type="entry name" value="Sigma54_activat"/>
    <property type="match status" value="1"/>
</dbReference>
<evidence type="ECO:0000256" key="4">
    <source>
        <dbReference type="ARBA" id="ARBA00023125"/>
    </source>
</evidence>
<dbReference type="InterPro" id="IPR009057">
    <property type="entry name" value="Homeodomain-like_sf"/>
</dbReference>
<evidence type="ECO:0000256" key="1">
    <source>
        <dbReference type="ARBA" id="ARBA00022741"/>
    </source>
</evidence>
<dbReference type="PANTHER" id="PTHR32071">
    <property type="entry name" value="TRANSCRIPTIONAL REGULATORY PROTEIN"/>
    <property type="match status" value="1"/>
</dbReference>
<keyword evidence="2" id="KW-0067">ATP-binding</keyword>
<feature type="domain" description="Sigma-54 factor interaction" evidence="6">
    <location>
        <begin position="159"/>
        <end position="389"/>
    </location>
</feature>
<dbReference type="SMART" id="SM00382">
    <property type="entry name" value="AAA"/>
    <property type="match status" value="1"/>
</dbReference>
<dbReference type="CDD" id="cd00009">
    <property type="entry name" value="AAA"/>
    <property type="match status" value="1"/>
</dbReference>
<dbReference type="PROSITE" id="PS00676">
    <property type="entry name" value="SIGMA54_INTERACT_2"/>
    <property type="match status" value="1"/>
</dbReference>
<dbReference type="GO" id="GO:0005524">
    <property type="term" value="F:ATP binding"/>
    <property type="evidence" value="ECO:0007669"/>
    <property type="project" value="UniProtKB-KW"/>
</dbReference>